<gene>
    <name evidence="1" type="ORF">NCTC11647_04442</name>
</gene>
<dbReference type="RefSeq" id="WP_036766285.1">
    <property type="nucleotide sequence ID" value="NZ_PYOG01000035.1"/>
</dbReference>
<proteinExistence type="predicted"/>
<name>A0A2T3Q9Q0_PHODM</name>
<organism evidence="1 2">
    <name type="scientific">Photobacterium damselae</name>
    <dbReference type="NCBI Taxonomy" id="38293"/>
    <lineage>
        <taxon>Bacteria</taxon>
        <taxon>Pseudomonadati</taxon>
        <taxon>Pseudomonadota</taxon>
        <taxon>Gammaproteobacteria</taxon>
        <taxon>Vibrionales</taxon>
        <taxon>Vibrionaceae</taxon>
        <taxon>Photobacterium</taxon>
    </lineage>
</organism>
<protein>
    <submittedName>
        <fullName evidence="1">Uncharacterized protein</fullName>
    </submittedName>
</protein>
<dbReference type="OrthoDB" id="9154235at2"/>
<dbReference type="Proteomes" id="UP000251647">
    <property type="component" value="Unassembled WGS sequence"/>
</dbReference>
<reference evidence="1 2" key="1">
    <citation type="submission" date="2018-06" db="EMBL/GenBank/DDBJ databases">
        <authorList>
            <consortium name="Pathogen Informatics"/>
            <person name="Doyle S."/>
        </authorList>
    </citation>
    <scope>NUCLEOTIDE SEQUENCE [LARGE SCALE GENOMIC DNA]</scope>
    <source>
        <strain evidence="1 2">NCTC11647</strain>
    </source>
</reference>
<dbReference type="AlphaFoldDB" id="A0A2T3Q9Q0"/>
<sequence length="111" mass="12188">MKKLMFFILLVVSKNVFADFSCEVAVNRVLVYGDGSVNVFHSGRNDYTYICNTKGTWKGIDTVTCSLWVGMLQSTQNNDKKAIFYYAGEGGCSSLGTYSDAPAPVYIGSIK</sequence>
<accession>A0A2T3Q9Q0</accession>
<dbReference type="EMBL" id="UATL01000008">
    <property type="protein sequence ID" value="SPY46095.1"/>
    <property type="molecule type" value="Genomic_DNA"/>
</dbReference>
<evidence type="ECO:0000313" key="2">
    <source>
        <dbReference type="Proteomes" id="UP000251647"/>
    </source>
</evidence>
<evidence type="ECO:0000313" key="1">
    <source>
        <dbReference type="EMBL" id="SPY46095.1"/>
    </source>
</evidence>